<evidence type="ECO:0000256" key="4">
    <source>
        <dbReference type="ARBA" id="ARBA00022618"/>
    </source>
</evidence>
<dbReference type="RefSeq" id="WP_089612506.1">
    <property type="nucleotide sequence ID" value="NZ_CP022121.1"/>
</dbReference>
<reference evidence="11 12" key="1">
    <citation type="submission" date="2022-08" db="EMBL/GenBank/DDBJ databases">
        <title>Proteogenomics of the novel Dehalobacterium formicoaceticum strain EZ94 highlights a key role of methyltransferases during anaerobic dichloromethane degradation.</title>
        <authorList>
            <person name="Wasmund K."/>
        </authorList>
    </citation>
    <scope>NUCLEOTIDE SEQUENCE [LARGE SCALE GENOMIC DNA]</scope>
    <source>
        <strain evidence="11 12">EZ94</strain>
    </source>
</reference>
<sequence>MIQMAGVSKTYNNGVPALTDIDLNIDKGEFVFVIGPSGAGKSTLVRLLFLEELPTSGQIYISGRSILRLNRKEIARLRRNFGVVFQDFRLLPNLSVYDNVAFALRVTECSKNRIRQRVPEVLELVGLSHKKDVLPTQLSGGEQQRVAVARAIVNQPMVLIADEPTGNLDPKTSWELMELFEKISQTGTTILVATHAKEIVDKMKKRVLVLDQGTLIRDDVEGGYHEVKNDRLLL</sequence>
<gene>
    <name evidence="9 11" type="primary">ftsE</name>
    <name evidence="11" type="ORF">NVS47_07585</name>
</gene>
<comment type="subunit">
    <text evidence="9">Homodimer. Forms a membrane-associated complex with FtsX.</text>
</comment>
<keyword evidence="4 9" id="KW-0132">Cell division</keyword>
<protein>
    <recommendedName>
        <fullName evidence="2 9">Cell division ATP-binding protein FtsE</fullName>
    </recommendedName>
</protein>
<dbReference type="GO" id="GO:0005524">
    <property type="term" value="F:ATP binding"/>
    <property type="evidence" value="ECO:0007669"/>
    <property type="project" value="UniProtKB-KW"/>
</dbReference>
<keyword evidence="8 9" id="KW-0131">Cell cycle</keyword>
<dbReference type="SMART" id="SM00382">
    <property type="entry name" value="AAA"/>
    <property type="match status" value="1"/>
</dbReference>
<evidence type="ECO:0000259" key="10">
    <source>
        <dbReference type="PROSITE" id="PS50893"/>
    </source>
</evidence>
<evidence type="ECO:0000256" key="7">
    <source>
        <dbReference type="ARBA" id="ARBA00023136"/>
    </source>
</evidence>
<keyword evidence="3 9" id="KW-1003">Cell membrane</keyword>
<dbReference type="PANTHER" id="PTHR24220">
    <property type="entry name" value="IMPORT ATP-BINDING PROTEIN"/>
    <property type="match status" value="1"/>
</dbReference>
<dbReference type="Pfam" id="PF00005">
    <property type="entry name" value="ABC_tran"/>
    <property type="match status" value="1"/>
</dbReference>
<dbReference type="PROSITE" id="PS50893">
    <property type="entry name" value="ABC_TRANSPORTER_2"/>
    <property type="match status" value="1"/>
</dbReference>
<proteinExistence type="inferred from homology"/>
<keyword evidence="7 9" id="KW-0472">Membrane</keyword>
<name>A0ABT1Y3D0_9FIRM</name>
<evidence type="ECO:0000256" key="1">
    <source>
        <dbReference type="ARBA" id="ARBA00005417"/>
    </source>
</evidence>
<dbReference type="Proteomes" id="UP001524944">
    <property type="component" value="Unassembled WGS sequence"/>
</dbReference>
<evidence type="ECO:0000256" key="2">
    <source>
        <dbReference type="ARBA" id="ARBA00020019"/>
    </source>
</evidence>
<evidence type="ECO:0000256" key="5">
    <source>
        <dbReference type="ARBA" id="ARBA00022741"/>
    </source>
</evidence>
<dbReference type="GO" id="GO:0051301">
    <property type="term" value="P:cell division"/>
    <property type="evidence" value="ECO:0007669"/>
    <property type="project" value="UniProtKB-KW"/>
</dbReference>
<evidence type="ECO:0000256" key="9">
    <source>
        <dbReference type="RuleBase" id="RU365094"/>
    </source>
</evidence>
<keyword evidence="5 9" id="KW-0547">Nucleotide-binding</keyword>
<evidence type="ECO:0000256" key="3">
    <source>
        <dbReference type="ARBA" id="ARBA00022475"/>
    </source>
</evidence>
<evidence type="ECO:0000313" key="11">
    <source>
        <dbReference type="EMBL" id="MCR6545377.1"/>
    </source>
</evidence>
<comment type="caution">
    <text evidence="11">The sequence shown here is derived from an EMBL/GenBank/DDBJ whole genome shotgun (WGS) entry which is preliminary data.</text>
</comment>
<organism evidence="11 12">
    <name type="scientific">Dehalobacterium formicoaceticum</name>
    <dbReference type="NCBI Taxonomy" id="51515"/>
    <lineage>
        <taxon>Bacteria</taxon>
        <taxon>Bacillati</taxon>
        <taxon>Bacillota</taxon>
        <taxon>Clostridia</taxon>
        <taxon>Eubacteriales</taxon>
        <taxon>Peptococcaceae</taxon>
        <taxon>Dehalobacterium</taxon>
    </lineage>
</organism>
<evidence type="ECO:0000313" key="12">
    <source>
        <dbReference type="Proteomes" id="UP001524944"/>
    </source>
</evidence>
<dbReference type="InterPro" id="IPR027417">
    <property type="entry name" value="P-loop_NTPase"/>
</dbReference>
<dbReference type="InterPro" id="IPR003593">
    <property type="entry name" value="AAA+_ATPase"/>
</dbReference>
<dbReference type="NCBIfam" id="TIGR02673">
    <property type="entry name" value="FtsE"/>
    <property type="match status" value="1"/>
</dbReference>
<dbReference type="PROSITE" id="PS00211">
    <property type="entry name" value="ABC_TRANSPORTER_1"/>
    <property type="match status" value="1"/>
</dbReference>
<dbReference type="EMBL" id="JANPWE010000003">
    <property type="protein sequence ID" value="MCR6545377.1"/>
    <property type="molecule type" value="Genomic_DNA"/>
</dbReference>
<dbReference type="InterPro" id="IPR017871">
    <property type="entry name" value="ABC_transporter-like_CS"/>
</dbReference>
<keyword evidence="12" id="KW-1185">Reference proteome</keyword>
<dbReference type="Gene3D" id="3.40.50.300">
    <property type="entry name" value="P-loop containing nucleotide triphosphate hydrolases"/>
    <property type="match status" value="1"/>
</dbReference>
<evidence type="ECO:0000256" key="8">
    <source>
        <dbReference type="ARBA" id="ARBA00023306"/>
    </source>
</evidence>
<accession>A0ABT1Y3D0</accession>
<dbReference type="InterPro" id="IPR005286">
    <property type="entry name" value="Cell_div_FtsE"/>
</dbReference>
<keyword evidence="6 9" id="KW-0067">ATP-binding</keyword>
<dbReference type="InterPro" id="IPR003439">
    <property type="entry name" value="ABC_transporter-like_ATP-bd"/>
</dbReference>
<feature type="domain" description="ABC transporter" evidence="10">
    <location>
        <begin position="2"/>
        <end position="234"/>
    </location>
</feature>
<evidence type="ECO:0000256" key="6">
    <source>
        <dbReference type="ARBA" id="ARBA00022840"/>
    </source>
</evidence>
<comment type="function">
    <text evidence="9">Part of the ABC transporter FtsEX involved in cellular division.</text>
</comment>
<dbReference type="PANTHER" id="PTHR24220:SF470">
    <property type="entry name" value="CELL DIVISION ATP-BINDING PROTEIN FTSE"/>
    <property type="match status" value="1"/>
</dbReference>
<dbReference type="InterPro" id="IPR015854">
    <property type="entry name" value="ABC_transpr_LolD-like"/>
</dbReference>
<dbReference type="SUPFAM" id="SSF52540">
    <property type="entry name" value="P-loop containing nucleoside triphosphate hydrolases"/>
    <property type="match status" value="1"/>
</dbReference>
<comment type="subcellular location">
    <subcellularLocation>
        <location evidence="9">Cell membrane</location>
        <topology evidence="9">Peripheral membrane protein</topology>
        <orientation evidence="9">Cytoplasmic side</orientation>
    </subcellularLocation>
</comment>
<comment type="similarity">
    <text evidence="1 9">Belongs to the ABC transporter superfamily.</text>
</comment>